<evidence type="ECO:0000256" key="4">
    <source>
        <dbReference type="ARBA" id="ARBA00022692"/>
    </source>
</evidence>
<dbReference type="InterPro" id="IPR050448">
    <property type="entry name" value="OpgB/LTA_synthase_biosynth"/>
</dbReference>
<evidence type="ECO:0000313" key="10">
    <source>
        <dbReference type="Proteomes" id="UP000824111"/>
    </source>
</evidence>
<dbReference type="PANTHER" id="PTHR47371">
    <property type="entry name" value="LIPOTEICHOIC ACID SYNTHASE"/>
    <property type="match status" value="1"/>
</dbReference>
<dbReference type="PANTHER" id="PTHR47371:SF3">
    <property type="entry name" value="PHOSPHOGLYCEROL TRANSFERASE I"/>
    <property type="match status" value="1"/>
</dbReference>
<keyword evidence="6 7" id="KW-0472">Membrane</keyword>
<comment type="subcellular location">
    <subcellularLocation>
        <location evidence="1">Cell membrane</location>
        <topology evidence="1">Multi-pass membrane protein</topology>
    </subcellularLocation>
</comment>
<proteinExistence type="predicted"/>
<feature type="transmembrane region" description="Helical" evidence="7">
    <location>
        <begin position="58"/>
        <end position="79"/>
    </location>
</feature>
<reference evidence="9" key="1">
    <citation type="submission" date="2020-10" db="EMBL/GenBank/DDBJ databases">
        <authorList>
            <person name="Gilroy R."/>
        </authorList>
    </citation>
    <scope>NUCLEOTIDE SEQUENCE</scope>
    <source>
        <strain evidence="9">ChiSjej4B22-9803</strain>
    </source>
</reference>
<name>A0A9D1LTZ5_9FIRM</name>
<dbReference type="EMBL" id="DVND01000045">
    <property type="protein sequence ID" value="HIU48085.1"/>
    <property type="molecule type" value="Genomic_DNA"/>
</dbReference>
<dbReference type="AlphaFoldDB" id="A0A9D1LTZ5"/>
<dbReference type="GO" id="GO:0005886">
    <property type="term" value="C:plasma membrane"/>
    <property type="evidence" value="ECO:0007669"/>
    <property type="project" value="UniProtKB-SubCell"/>
</dbReference>
<keyword evidence="4 7" id="KW-0812">Transmembrane</keyword>
<sequence length="637" mass="71224">MCMVLALLLNLLLEMLGSRSVFLGLRFLFVHPVIFIYNALIIMLTLSVALFFSFRRPLLLTISSVWIGLGVANSVLMKFRSTPLSAIDFKVLQSAYSIIGIYLTPLQMVLIGVAVLCVAAGVVVMFVKAPRSRPQYKKVVPALILTAGFVLMPVNTVIKAEDMTSKYESITDTYANYGFACCFTYSIFNTGIEQPEEYNRQEVFNILEGLNVASNNQPQEQPNIVLVQLESFFDPAYIKGVTYSEDPVPVFRQLKEQCSTGFLRVPVVGGGTANTEFEVLSGMSLEFFGIGEYPYKTAISDQPCESVSFDLKELGYTAHALHNNTGTFYDRNKVYANLGFDTFTSSEYMRDIERNPLGWIKDKVLAGEIEKALQSTPGRDFVYAVSVQLHGKYPEGPVYEDPPIRVQGAESQKMENSLTYYVNEVREVDAFVGELVQRLADAPEPTVLVFYGDHLPCLDLEESELETGDLYQAEYVIWSNFGLPKEDKDVDAFQLTAEVMGRLGMNNGILTKLHQQQAGTQEYKQNLKALQYDMLFGGKYSYIGRKAPKATDLKMGLEELSISAVTNDTAYVYIHGTGFTPWSVVKSGTRQWEDTEYLSPSLLRIEAQPKEVKGSIIVEQVSDNKTVLSESAPFRYT</sequence>
<evidence type="ECO:0000256" key="5">
    <source>
        <dbReference type="ARBA" id="ARBA00022989"/>
    </source>
</evidence>
<dbReference type="CDD" id="cd16015">
    <property type="entry name" value="LTA_synthase"/>
    <property type="match status" value="1"/>
</dbReference>
<dbReference type="InterPro" id="IPR000917">
    <property type="entry name" value="Sulfatase_N"/>
</dbReference>
<dbReference type="Pfam" id="PF00884">
    <property type="entry name" value="Sulfatase"/>
    <property type="match status" value="1"/>
</dbReference>
<protein>
    <submittedName>
        <fullName evidence="9">LTA synthase family protein</fullName>
    </submittedName>
</protein>
<feature type="transmembrane region" description="Helical" evidence="7">
    <location>
        <begin position="28"/>
        <end position="51"/>
    </location>
</feature>
<feature type="transmembrane region" description="Helical" evidence="7">
    <location>
        <begin position="99"/>
        <end position="127"/>
    </location>
</feature>
<dbReference type="SUPFAM" id="SSF53649">
    <property type="entry name" value="Alkaline phosphatase-like"/>
    <property type="match status" value="1"/>
</dbReference>
<evidence type="ECO:0000313" key="9">
    <source>
        <dbReference type="EMBL" id="HIU48085.1"/>
    </source>
</evidence>
<evidence type="ECO:0000256" key="7">
    <source>
        <dbReference type="SAM" id="Phobius"/>
    </source>
</evidence>
<feature type="transmembrane region" description="Helical" evidence="7">
    <location>
        <begin position="139"/>
        <end position="158"/>
    </location>
</feature>
<comment type="pathway">
    <text evidence="2">Cell wall biogenesis; lipoteichoic acid biosynthesis.</text>
</comment>
<gene>
    <name evidence="9" type="ORF">IAB04_01840</name>
</gene>
<comment type="caution">
    <text evidence="9">The sequence shown here is derived from an EMBL/GenBank/DDBJ whole genome shotgun (WGS) entry which is preliminary data.</text>
</comment>
<organism evidence="9 10">
    <name type="scientific">Candidatus Avimonoglobus intestinipullorum</name>
    <dbReference type="NCBI Taxonomy" id="2840699"/>
    <lineage>
        <taxon>Bacteria</taxon>
        <taxon>Bacillati</taxon>
        <taxon>Bacillota</taxon>
        <taxon>Clostridia</taxon>
        <taxon>Eubacteriales</taxon>
        <taxon>Candidatus Avimonoglobus</taxon>
    </lineage>
</organism>
<evidence type="ECO:0000256" key="1">
    <source>
        <dbReference type="ARBA" id="ARBA00004651"/>
    </source>
</evidence>
<dbReference type="InterPro" id="IPR017850">
    <property type="entry name" value="Alkaline_phosphatase_core_sf"/>
</dbReference>
<keyword evidence="3" id="KW-1003">Cell membrane</keyword>
<evidence type="ECO:0000259" key="8">
    <source>
        <dbReference type="Pfam" id="PF00884"/>
    </source>
</evidence>
<dbReference type="Proteomes" id="UP000824111">
    <property type="component" value="Unassembled WGS sequence"/>
</dbReference>
<keyword evidence="5 7" id="KW-1133">Transmembrane helix</keyword>
<reference evidence="9" key="2">
    <citation type="journal article" date="2021" name="PeerJ">
        <title>Extensive microbial diversity within the chicken gut microbiome revealed by metagenomics and culture.</title>
        <authorList>
            <person name="Gilroy R."/>
            <person name="Ravi A."/>
            <person name="Getino M."/>
            <person name="Pursley I."/>
            <person name="Horton D.L."/>
            <person name="Alikhan N.F."/>
            <person name="Baker D."/>
            <person name="Gharbi K."/>
            <person name="Hall N."/>
            <person name="Watson M."/>
            <person name="Adriaenssens E.M."/>
            <person name="Foster-Nyarko E."/>
            <person name="Jarju S."/>
            <person name="Secka A."/>
            <person name="Antonio M."/>
            <person name="Oren A."/>
            <person name="Chaudhuri R.R."/>
            <person name="La Ragione R."/>
            <person name="Hildebrand F."/>
            <person name="Pallen M.J."/>
        </authorList>
    </citation>
    <scope>NUCLEOTIDE SEQUENCE</scope>
    <source>
        <strain evidence="9">ChiSjej4B22-9803</strain>
    </source>
</reference>
<evidence type="ECO:0000256" key="3">
    <source>
        <dbReference type="ARBA" id="ARBA00022475"/>
    </source>
</evidence>
<dbReference type="Gene3D" id="3.40.720.10">
    <property type="entry name" value="Alkaline Phosphatase, subunit A"/>
    <property type="match status" value="1"/>
</dbReference>
<feature type="domain" description="Sulfatase N-terminal" evidence="8">
    <location>
        <begin position="222"/>
        <end position="504"/>
    </location>
</feature>
<accession>A0A9D1LTZ5</accession>
<evidence type="ECO:0000256" key="6">
    <source>
        <dbReference type="ARBA" id="ARBA00023136"/>
    </source>
</evidence>
<evidence type="ECO:0000256" key="2">
    <source>
        <dbReference type="ARBA" id="ARBA00004936"/>
    </source>
</evidence>